<organism evidence="2 3">
    <name type="scientific">Microtetraspora fusca</name>
    <dbReference type="NCBI Taxonomy" id="1997"/>
    <lineage>
        <taxon>Bacteria</taxon>
        <taxon>Bacillati</taxon>
        <taxon>Actinomycetota</taxon>
        <taxon>Actinomycetes</taxon>
        <taxon>Streptosporangiales</taxon>
        <taxon>Streptosporangiaceae</taxon>
        <taxon>Microtetraspora</taxon>
    </lineage>
</organism>
<dbReference type="RefSeq" id="WP_387341144.1">
    <property type="nucleotide sequence ID" value="NZ_JBIAXI010000004.1"/>
</dbReference>
<accession>A0ABW6V186</accession>
<name>A0ABW6V186_MICFU</name>
<comment type="caution">
    <text evidence="2">The sequence shown here is derived from an EMBL/GenBank/DDBJ whole genome shotgun (WGS) entry which is preliminary data.</text>
</comment>
<keyword evidence="3" id="KW-1185">Reference proteome</keyword>
<evidence type="ECO:0000313" key="3">
    <source>
        <dbReference type="Proteomes" id="UP001602119"/>
    </source>
</evidence>
<feature type="region of interest" description="Disordered" evidence="1">
    <location>
        <begin position="77"/>
        <end position="96"/>
    </location>
</feature>
<evidence type="ECO:0000313" key="2">
    <source>
        <dbReference type="EMBL" id="MFF4772701.1"/>
    </source>
</evidence>
<reference evidence="2 3" key="1">
    <citation type="submission" date="2024-10" db="EMBL/GenBank/DDBJ databases">
        <title>The Natural Products Discovery Center: Release of the First 8490 Sequenced Strains for Exploring Actinobacteria Biosynthetic Diversity.</title>
        <authorList>
            <person name="Kalkreuter E."/>
            <person name="Kautsar S.A."/>
            <person name="Yang D."/>
            <person name="Bader C.D."/>
            <person name="Teijaro C.N."/>
            <person name="Fluegel L."/>
            <person name="Davis C.M."/>
            <person name="Simpson J.R."/>
            <person name="Lauterbach L."/>
            <person name="Steele A.D."/>
            <person name="Gui C."/>
            <person name="Meng S."/>
            <person name="Li G."/>
            <person name="Viehrig K."/>
            <person name="Ye F."/>
            <person name="Su P."/>
            <person name="Kiefer A.F."/>
            <person name="Nichols A."/>
            <person name="Cepeda A.J."/>
            <person name="Yan W."/>
            <person name="Fan B."/>
            <person name="Jiang Y."/>
            <person name="Adhikari A."/>
            <person name="Zheng C.-J."/>
            <person name="Schuster L."/>
            <person name="Cowan T.M."/>
            <person name="Smanski M.J."/>
            <person name="Chevrette M.G."/>
            <person name="De Carvalho L.P.S."/>
            <person name="Shen B."/>
        </authorList>
    </citation>
    <scope>NUCLEOTIDE SEQUENCE [LARGE SCALE GENOMIC DNA]</scope>
    <source>
        <strain evidence="2 3">NPDC001281</strain>
    </source>
</reference>
<gene>
    <name evidence="2" type="ORF">ACFY05_07565</name>
</gene>
<evidence type="ECO:0000256" key="1">
    <source>
        <dbReference type="SAM" id="MobiDB-lite"/>
    </source>
</evidence>
<dbReference type="Proteomes" id="UP001602119">
    <property type="component" value="Unassembled WGS sequence"/>
</dbReference>
<protein>
    <submittedName>
        <fullName evidence="2">Ferredoxin</fullName>
    </submittedName>
</protein>
<sequence>MTVRQDNRLLDAPMVPVGCRQCGARVQVRKSSWQQTSVQWDTEAMDTCLERRAGPDDGRFIACEALRETIAHAALDGHVPVPDDHYGPVATVPETP</sequence>
<proteinExistence type="predicted"/>
<dbReference type="EMBL" id="JBIAXI010000004">
    <property type="protein sequence ID" value="MFF4772701.1"/>
    <property type="molecule type" value="Genomic_DNA"/>
</dbReference>